<accession>A0A5C4JX64</accession>
<dbReference type="Proteomes" id="UP000307874">
    <property type="component" value="Unassembled WGS sequence"/>
</dbReference>
<evidence type="ECO:0000256" key="3">
    <source>
        <dbReference type="SAM" id="MobiDB-lite"/>
    </source>
</evidence>
<keyword evidence="2" id="KW-0046">Antibiotic resistance</keyword>
<reference evidence="5 6" key="2">
    <citation type="submission" date="2019-06" db="EMBL/GenBank/DDBJ databases">
        <title>Martelella lutilitoris sp. nov., isolated from a tidal mudflat.</title>
        <authorList>
            <person name="Kim Y.-J."/>
        </authorList>
    </citation>
    <scope>NUCLEOTIDE SEQUENCE [LARGE SCALE GENOMIC DNA]</scope>
    <source>
        <strain evidence="5 6">GH2-6</strain>
    </source>
</reference>
<feature type="region of interest" description="Disordered" evidence="3">
    <location>
        <begin position="1"/>
        <end position="20"/>
    </location>
</feature>
<dbReference type="CDD" id="cd04301">
    <property type="entry name" value="NAT_SF"/>
    <property type="match status" value="1"/>
</dbReference>
<gene>
    <name evidence="5" type="ORF">FF124_02275</name>
</gene>
<keyword evidence="5" id="KW-0808">Transferase</keyword>
<evidence type="ECO:0000256" key="2">
    <source>
        <dbReference type="ARBA" id="ARBA00023251"/>
    </source>
</evidence>
<dbReference type="SUPFAM" id="SSF55729">
    <property type="entry name" value="Acyl-CoA N-acyltransferases (Nat)"/>
    <property type="match status" value="1"/>
</dbReference>
<dbReference type="GO" id="GO:0046677">
    <property type="term" value="P:response to antibiotic"/>
    <property type="evidence" value="ECO:0007669"/>
    <property type="project" value="UniProtKB-KW"/>
</dbReference>
<evidence type="ECO:0000313" key="6">
    <source>
        <dbReference type="Proteomes" id="UP000307874"/>
    </source>
</evidence>
<dbReference type="InterPro" id="IPR019432">
    <property type="entry name" value="Acyltransferase_MbtK/IucB-like"/>
</dbReference>
<dbReference type="AlphaFoldDB" id="A0A5C4JX64"/>
<dbReference type="InterPro" id="IPR016181">
    <property type="entry name" value="Acyl_CoA_acyltransferase"/>
</dbReference>
<reference evidence="5 6" key="1">
    <citation type="submission" date="2019-05" db="EMBL/GenBank/DDBJ databases">
        <authorList>
            <person name="Lee S.D."/>
        </authorList>
    </citation>
    <scope>NUCLEOTIDE SEQUENCE [LARGE SCALE GENOMIC DNA]</scope>
    <source>
        <strain evidence="5 6">GH2-6</strain>
    </source>
</reference>
<dbReference type="Pfam" id="PF13523">
    <property type="entry name" value="Acetyltransf_8"/>
    <property type="match status" value="1"/>
</dbReference>
<dbReference type="Gene3D" id="3.40.630.30">
    <property type="match status" value="1"/>
</dbReference>
<comment type="caution">
    <text evidence="5">The sequence shown here is derived from an EMBL/GenBank/DDBJ whole genome shotgun (WGS) entry which is preliminary data.</text>
</comment>
<keyword evidence="6" id="KW-1185">Reference proteome</keyword>
<dbReference type="OrthoDB" id="9814648at2"/>
<sequence>MSSPAAPWRSPRKSASTPTAISSWKRWMPPDGTIGFRPLRECDLELMARWLAAPHVAAWWERAERQVEQMRSHLDDPTVSPFVVLLDEEPIGYIQLCDLDGEREKEPALADQPAGTFGIDQFIGPAGMIGKGLGTRLVSAMAERALKKDAKRVLVDPHPDNAAAIRAYEKAGFVRLGTFSMTSGPALLMARDP</sequence>
<dbReference type="EMBL" id="VCLB01000001">
    <property type="protein sequence ID" value="TNB49807.1"/>
    <property type="molecule type" value="Genomic_DNA"/>
</dbReference>
<evidence type="ECO:0000259" key="4">
    <source>
        <dbReference type="PROSITE" id="PS51186"/>
    </source>
</evidence>
<evidence type="ECO:0000313" key="5">
    <source>
        <dbReference type="EMBL" id="TNB49807.1"/>
    </source>
</evidence>
<organism evidence="5 6">
    <name type="scientific">Martelella lutilitoris</name>
    <dbReference type="NCBI Taxonomy" id="2583532"/>
    <lineage>
        <taxon>Bacteria</taxon>
        <taxon>Pseudomonadati</taxon>
        <taxon>Pseudomonadota</taxon>
        <taxon>Alphaproteobacteria</taxon>
        <taxon>Hyphomicrobiales</taxon>
        <taxon>Aurantimonadaceae</taxon>
        <taxon>Martelella</taxon>
    </lineage>
</organism>
<dbReference type="GO" id="GO:0016410">
    <property type="term" value="F:N-acyltransferase activity"/>
    <property type="evidence" value="ECO:0007669"/>
    <property type="project" value="TreeGrafter"/>
</dbReference>
<comment type="pathway">
    <text evidence="1">Siderophore biosynthesis.</text>
</comment>
<dbReference type="PANTHER" id="PTHR31438:SF1">
    <property type="entry name" value="LYSINE N-ACYLTRANSFERASE C17G9.06C-RELATED"/>
    <property type="match status" value="1"/>
</dbReference>
<name>A0A5C4JX64_9HYPH</name>
<dbReference type="InterPro" id="IPR000182">
    <property type="entry name" value="GNAT_dom"/>
</dbReference>
<dbReference type="SMART" id="SM01006">
    <property type="entry name" value="AlcB"/>
    <property type="match status" value="1"/>
</dbReference>
<evidence type="ECO:0000256" key="1">
    <source>
        <dbReference type="ARBA" id="ARBA00004924"/>
    </source>
</evidence>
<dbReference type="GO" id="GO:0019290">
    <property type="term" value="P:siderophore biosynthetic process"/>
    <property type="evidence" value="ECO:0007669"/>
    <property type="project" value="InterPro"/>
</dbReference>
<dbReference type="PANTHER" id="PTHR31438">
    <property type="entry name" value="LYSINE N-ACYLTRANSFERASE C17G9.06C-RELATED"/>
    <property type="match status" value="1"/>
</dbReference>
<dbReference type="PROSITE" id="PS51186">
    <property type="entry name" value="GNAT"/>
    <property type="match status" value="1"/>
</dbReference>
<feature type="domain" description="N-acetyltransferase" evidence="4">
    <location>
        <begin position="34"/>
        <end position="193"/>
    </location>
</feature>
<protein>
    <submittedName>
        <fullName evidence="5">Acetyltransferase</fullName>
    </submittedName>
</protein>
<proteinExistence type="predicted"/>